<evidence type="ECO:0000313" key="2">
    <source>
        <dbReference type="Proteomes" id="UP000197019"/>
    </source>
</evidence>
<organism evidence="1 2">
    <name type="scientific">Methylovulum psychrotolerans</name>
    <dbReference type="NCBI Taxonomy" id="1704499"/>
    <lineage>
        <taxon>Bacteria</taxon>
        <taxon>Pseudomonadati</taxon>
        <taxon>Pseudomonadota</taxon>
        <taxon>Gammaproteobacteria</taxon>
        <taxon>Methylococcales</taxon>
        <taxon>Methylococcaceae</taxon>
        <taxon>Methylovulum</taxon>
    </lineage>
</organism>
<dbReference type="Proteomes" id="UP000197019">
    <property type="component" value="Chromosome"/>
</dbReference>
<dbReference type="SUPFAM" id="SSF53448">
    <property type="entry name" value="Nucleotide-diphospho-sugar transferases"/>
    <property type="match status" value="1"/>
</dbReference>
<gene>
    <name evidence="1" type="ORF">CEK71_18425</name>
</gene>
<evidence type="ECO:0000313" key="1">
    <source>
        <dbReference type="EMBL" id="ASF47882.1"/>
    </source>
</evidence>
<sequence length="332" mass="37766">MLSFLGILGQMAGHYQPRPLLSPAAGDNRQPAKQRLVMTLLVRNEADVIEGNLRFHLDHGVDFIVATDNGSSDGTTEILEEYAKQGVVHLLHEPSRVFQQRAWVNRMGRLACSAFAADMIFHADADELWLPRSGSLKTELSRYSDVDVLSVPVRNMLIANRGGAECFPGDIIYEVSNPIVKALPKVMDEVNWRSFLLYRYPNKVIYTTRQGYLEVVQGNHDIQPRHWQNYCKQPSCDIEVLHFPVRGFAQFCRKIINNGEGLENLEQHFGSKPAHAWHVKRWYALYKNGKLDEEYARLLNLEAYLAQGILSPLGEHRYRALDYFADALAMPG</sequence>
<dbReference type="OrthoDB" id="7981249at2"/>
<keyword evidence="2" id="KW-1185">Reference proteome</keyword>
<dbReference type="AlphaFoldDB" id="A0A1Z4C2X2"/>
<reference evidence="1 2" key="1">
    <citation type="submission" date="2017-06" db="EMBL/GenBank/DDBJ databases">
        <title>Genome Sequencing of the methanotroph Methylovulum psychrotolerants str. HV10-M2 isolated from a high-altitude environment.</title>
        <authorList>
            <person name="Mateos-Rivera A."/>
        </authorList>
    </citation>
    <scope>NUCLEOTIDE SEQUENCE [LARGE SCALE GENOMIC DNA]</scope>
    <source>
        <strain evidence="1 2">HV10_M2</strain>
    </source>
</reference>
<dbReference type="RefSeq" id="WP_088620752.1">
    <property type="nucleotide sequence ID" value="NZ_CP022129.1"/>
</dbReference>
<accession>A0A1Z4C2X2</accession>
<dbReference type="KEGG" id="mpsy:CEK71_18425"/>
<dbReference type="Gene3D" id="3.90.550.10">
    <property type="entry name" value="Spore Coat Polysaccharide Biosynthesis Protein SpsA, Chain A"/>
    <property type="match status" value="1"/>
</dbReference>
<protein>
    <recommendedName>
        <fullName evidence="3">Glycosyltransferase family 2 protein</fullName>
    </recommendedName>
</protein>
<name>A0A1Z4C2X2_9GAMM</name>
<evidence type="ECO:0008006" key="3">
    <source>
        <dbReference type="Google" id="ProtNLM"/>
    </source>
</evidence>
<dbReference type="EMBL" id="CP022129">
    <property type="protein sequence ID" value="ASF47882.1"/>
    <property type="molecule type" value="Genomic_DNA"/>
</dbReference>
<dbReference type="Pfam" id="PF13704">
    <property type="entry name" value="Glyco_tranf_2_4"/>
    <property type="match status" value="1"/>
</dbReference>
<dbReference type="InterPro" id="IPR029044">
    <property type="entry name" value="Nucleotide-diphossugar_trans"/>
</dbReference>
<proteinExistence type="predicted"/>